<keyword evidence="3" id="KW-1185">Reference proteome</keyword>
<feature type="region of interest" description="Disordered" evidence="1">
    <location>
        <begin position="55"/>
        <end position="91"/>
    </location>
</feature>
<name>A0AAD7QTX0_9ASCO</name>
<sequence length="610" mass="65138">MATSSDMARHLAPLISASSTTLFTPVNHPSSPVLASAIPLEQHYSFDENLQTRSSFHPQISSSSPAAPDLSWLPMMPDTTTTTTQTPLSPAASVSESLIDPLCSVLQAPASPPTVESPPATPAADDHVLDALYFPESGTFIGYRGFPTFRQTTQLVNAYISTLSSVKKNKSLISRQMYADIKTILRDVGNTQVGSAQFRFWARRNFDLFRDTDGHVCVMHKGKPVAVREDLYDVLAVCHLVCRHGGRDKTLGQLREWHSRVPKNLISQFIKLCPTCNPTSVTADSHPEYVIDAYPQQHQQQQPSALLLSAGGSTLDSQTKAQVAVSFTLRRSIVCCKMSPGIDAVVKAAEAAAATAGNGRDESCYVGSEDDVRSGVAAAAAAAAPAAAAVVPMARKASLPKSVKPVAFMAKARDHLPVVKLEDEETAEYSFPLPRPEHGTFLASGGTESTVSLHSDAGHGADTEITLAMAEKALANISAYTHPSSPGPLDDVYYDQNSTAAARSPAPPRQHHYRASLAELEPNLVPRQTELPSSPLRPESDDDEYVAGKTPPSSSSPSPPPPRRTCKRRAPAPTTTGTTAPAAFLLSSSSSSSCASPVRKSARLHKTLLF</sequence>
<evidence type="ECO:0000313" key="2">
    <source>
        <dbReference type="EMBL" id="KAJ8101264.1"/>
    </source>
</evidence>
<reference evidence="2" key="1">
    <citation type="submission" date="2023-03" db="EMBL/GenBank/DDBJ databases">
        <title>Near-Complete genome sequence of Lipomyces tetrasporous NRRL Y-64009, an oleaginous yeast capable of growing on lignocellulosic hydrolysates.</title>
        <authorList>
            <consortium name="Lawrence Berkeley National Laboratory"/>
            <person name="Jagtap S.S."/>
            <person name="Liu J.-J."/>
            <person name="Walukiewicz H.E."/>
            <person name="Pangilinan J."/>
            <person name="Lipzen A."/>
            <person name="Ahrendt S."/>
            <person name="Koriabine M."/>
            <person name="Cobaugh K."/>
            <person name="Salamov A."/>
            <person name="Yoshinaga Y."/>
            <person name="Ng V."/>
            <person name="Daum C."/>
            <person name="Grigoriev I.V."/>
            <person name="Slininger P.J."/>
            <person name="Dien B.S."/>
            <person name="Jin Y.-S."/>
            <person name="Rao C.V."/>
        </authorList>
    </citation>
    <scope>NUCLEOTIDE SEQUENCE</scope>
    <source>
        <strain evidence="2">NRRL Y-64009</strain>
    </source>
</reference>
<feature type="compositionally biased region" description="Low complexity" evidence="1">
    <location>
        <begin position="55"/>
        <end position="64"/>
    </location>
</feature>
<evidence type="ECO:0000313" key="3">
    <source>
        <dbReference type="Proteomes" id="UP001217417"/>
    </source>
</evidence>
<feature type="region of interest" description="Disordered" evidence="1">
    <location>
        <begin position="488"/>
        <end position="600"/>
    </location>
</feature>
<dbReference type="RefSeq" id="XP_056044714.1">
    <property type="nucleotide sequence ID" value="XM_056187347.1"/>
</dbReference>
<evidence type="ECO:0000256" key="1">
    <source>
        <dbReference type="SAM" id="MobiDB-lite"/>
    </source>
</evidence>
<comment type="caution">
    <text evidence="2">The sequence shown here is derived from an EMBL/GenBank/DDBJ whole genome shotgun (WGS) entry which is preliminary data.</text>
</comment>
<dbReference type="GeneID" id="80882513"/>
<evidence type="ECO:0008006" key="4">
    <source>
        <dbReference type="Google" id="ProtNLM"/>
    </source>
</evidence>
<dbReference type="AlphaFoldDB" id="A0AAD7QTX0"/>
<dbReference type="EMBL" id="JARPMG010000004">
    <property type="protein sequence ID" value="KAJ8101264.1"/>
    <property type="molecule type" value="Genomic_DNA"/>
</dbReference>
<organism evidence="2 3">
    <name type="scientific">Lipomyces tetrasporus</name>
    <dbReference type="NCBI Taxonomy" id="54092"/>
    <lineage>
        <taxon>Eukaryota</taxon>
        <taxon>Fungi</taxon>
        <taxon>Dikarya</taxon>
        <taxon>Ascomycota</taxon>
        <taxon>Saccharomycotina</taxon>
        <taxon>Lipomycetes</taxon>
        <taxon>Lipomycetales</taxon>
        <taxon>Lipomycetaceae</taxon>
        <taxon>Lipomyces</taxon>
    </lineage>
</organism>
<proteinExistence type="predicted"/>
<protein>
    <recommendedName>
        <fullName evidence="4">Integrase zinc-binding domain-containing protein</fullName>
    </recommendedName>
</protein>
<dbReference type="Proteomes" id="UP001217417">
    <property type="component" value="Unassembled WGS sequence"/>
</dbReference>
<accession>A0AAD7QTX0</accession>
<gene>
    <name evidence="2" type="ORF">POJ06DRAFT_251006</name>
</gene>
<feature type="compositionally biased region" description="Low complexity" evidence="1">
    <location>
        <begin position="571"/>
        <end position="593"/>
    </location>
</feature>